<feature type="disulfide bond" evidence="14">
    <location>
        <begin position="214"/>
        <end position="229"/>
    </location>
</feature>
<feature type="disulfide bond" evidence="14">
    <location>
        <begin position="276"/>
        <end position="288"/>
    </location>
</feature>
<dbReference type="KEGG" id="ipu:108255551"/>
<feature type="repeat" description="LDL-receptor class B" evidence="15">
    <location>
        <begin position="523"/>
        <end position="566"/>
    </location>
</feature>
<dbReference type="InterPro" id="IPR018097">
    <property type="entry name" value="EGF_Ca-bd_CS"/>
</dbReference>
<evidence type="ECO:0000256" key="10">
    <source>
        <dbReference type="ARBA" id="ARBA00023157"/>
    </source>
</evidence>
<feature type="disulfide bond" evidence="14">
    <location>
        <begin position="256"/>
        <end position="271"/>
    </location>
</feature>
<dbReference type="FunFam" id="2.120.10.30:FF:000241">
    <property type="entry name" value="Low-density lipoprotein receptor-related protein 6"/>
    <property type="match status" value="1"/>
</dbReference>
<feature type="disulfide bond" evidence="14">
    <location>
        <begin position="134"/>
        <end position="149"/>
    </location>
</feature>
<dbReference type="Pfam" id="PF07645">
    <property type="entry name" value="EGF_CA"/>
    <property type="match status" value="1"/>
</dbReference>
<evidence type="ECO:0000256" key="5">
    <source>
        <dbReference type="ARBA" id="ARBA00022692"/>
    </source>
</evidence>
<proteinExistence type="predicted"/>
<keyword evidence="3 13" id="KW-0245">EGF-like domain</keyword>
<dbReference type="GO" id="GO:0016324">
    <property type="term" value="C:apical plasma membrane"/>
    <property type="evidence" value="ECO:0007669"/>
    <property type="project" value="TreeGrafter"/>
</dbReference>
<dbReference type="SUPFAM" id="SSF57424">
    <property type="entry name" value="LDL receptor-like module"/>
    <property type="match status" value="8"/>
</dbReference>
<dbReference type="InterPro" id="IPR002172">
    <property type="entry name" value="LDrepeatLR_classA_rpt"/>
</dbReference>
<keyword evidence="12" id="KW-0325">Glycoprotein</keyword>
<feature type="disulfide bond" evidence="14">
    <location>
        <begin position="161"/>
        <end position="179"/>
    </location>
</feature>
<keyword evidence="9 17" id="KW-0472">Membrane</keyword>
<gene>
    <name evidence="21" type="primary">lrp13</name>
</gene>
<dbReference type="SMART" id="SM00135">
    <property type="entry name" value="LY"/>
    <property type="match status" value="8"/>
</dbReference>
<keyword evidence="7" id="KW-0677">Repeat</keyword>
<dbReference type="InterPro" id="IPR049883">
    <property type="entry name" value="NOTCH1_EGF-like"/>
</dbReference>
<dbReference type="Gene3D" id="2.120.10.30">
    <property type="entry name" value="TolB, C-terminal domain"/>
    <property type="match status" value="2"/>
</dbReference>
<dbReference type="SMART" id="SM00179">
    <property type="entry name" value="EGF_CA"/>
    <property type="match status" value="1"/>
</dbReference>
<evidence type="ECO:0000256" key="1">
    <source>
        <dbReference type="ARBA" id="ARBA00004167"/>
    </source>
</evidence>
<dbReference type="GO" id="GO:0042562">
    <property type="term" value="F:hormone binding"/>
    <property type="evidence" value="ECO:0007669"/>
    <property type="project" value="TreeGrafter"/>
</dbReference>
<dbReference type="InterPro" id="IPR001881">
    <property type="entry name" value="EGF-like_Ca-bd_dom"/>
</dbReference>
<dbReference type="InterPro" id="IPR000033">
    <property type="entry name" value="LDLR_classB_rpt"/>
</dbReference>
<dbReference type="PRINTS" id="PR00261">
    <property type="entry name" value="LDLRECEPTOR"/>
</dbReference>
<dbReference type="FunFam" id="2.10.25.10:FF:000010">
    <property type="entry name" value="Pro-epidermal growth factor"/>
    <property type="match status" value="1"/>
</dbReference>
<keyword evidence="8 17" id="KW-1133">Transmembrane helix</keyword>
<dbReference type="PROSITE" id="PS50026">
    <property type="entry name" value="EGF_3"/>
    <property type="match status" value="1"/>
</dbReference>
<feature type="transmembrane region" description="Helical" evidence="17">
    <location>
        <begin position="1171"/>
        <end position="1192"/>
    </location>
</feature>
<dbReference type="GO" id="GO:0005509">
    <property type="term" value="F:calcium ion binding"/>
    <property type="evidence" value="ECO:0007669"/>
    <property type="project" value="InterPro"/>
</dbReference>
<dbReference type="InterPro" id="IPR000152">
    <property type="entry name" value="EGF-type_Asp/Asn_hydroxyl_site"/>
</dbReference>
<evidence type="ECO:0000256" key="9">
    <source>
        <dbReference type="ARBA" id="ARBA00023136"/>
    </source>
</evidence>
<evidence type="ECO:0000313" key="20">
    <source>
        <dbReference type="Proteomes" id="UP000221080"/>
    </source>
</evidence>
<dbReference type="PROSITE" id="PS00010">
    <property type="entry name" value="ASX_HYDROXYL"/>
    <property type="match status" value="1"/>
</dbReference>
<feature type="disulfide bond" evidence="14">
    <location>
        <begin position="283"/>
        <end position="301"/>
    </location>
</feature>
<accession>A0A9F7TF17</accession>
<dbReference type="GO" id="GO:0012505">
    <property type="term" value="C:endomembrane system"/>
    <property type="evidence" value="ECO:0007669"/>
    <property type="project" value="UniProtKB-SubCell"/>
</dbReference>
<dbReference type="Pfam" id="PF00058">
    <property type="entry name" value="Ldl_recept_b"/>
    <property type="match status" value="1"/>
</dbReference>
<dbReference type="PROSITE" id="PS50068">
    <property type="entry name" value="LDLRA_2"/>
    <property type="match status" value="7"/>
</dbReference>
<feature type="compositionally biased region" description="Basic and acidic residues" evidence="16">
    <location>
        <begin position="1206"/>
        <end position="1216"/>
    </location>
</feature>
<evidence type="ECO:0000313" key="21">
    <source>
        <dbReference type="RefSeq" id="XP_053530461.1"/>
    </source>
</evidence>
<evidence type="ECO:0000256" key="3">
    <source>
        <dbReference type="ARBA" id="ARBA00022536"/>
    </source>
</evidence>
<dbReference type="GO" id="GO:0006898">
    <property type="term" value="P:receptor-mediated endocytosis"/>
    <property type="evidence" value="ECO:0007669"/>
    <property type="project" value="TreeGrafter"/>
</dbReference>
<feature type="region of interest" description="Disordered" evidence="16">
    <location>
        <begin position="1200"/>
        <end position="1246"/>
    </location>
</feature>
<dbReference type="Gene3D" id="2.10.25.10">
    <property type="entry name" value="Laminin"/>
    <property type="match status" value="2"/>
</dbReference>
<dbReference type="CDD" id="cd00112">
    <property type="entry name" value="LDLa"/>
    <property type="match status" value="8"/>
</dbReference>
<comment type="caution">
    <text evidence="13">Lacks conserved residue(s) required for the propagation of feature annotation.</text>
</comment>
<reference evidence="20" key="1">
    <citation type="journal article" date="2016" name="Nat. Commun.">
        <title>The channel catfish genome sequence provides insights into the evolution of scale formation in teleosts.</title>
        <authorList>
            <person name="Liu Z."/>
            <person name="Liu S."/>
            <person name="Yao J."/>
            <person name="Bao L."/>
            <person name="Zhang J."/>
            <person name="Li Y."/>
            <person name="Jiang C."/>
            <person name="Sun L."/>
            <person name="Wang R."/>
            <person name="Zhang Y."/>
            <person name="Zhou T."/>
            <person name="Zeng Q."/>
            <person name="Fu Q."/>
            <person name="Gao S."/>
            <person name="Li N."/>
            <person name="Koren S."/>
            <person name="Jiang Y."/>
            <person name="Zimin A."/>
            <person name="Xu P."/>
            <person name="Phillippy A.M."/>
            <person name="Geng X."/>
            <person name="Song L."/>
            <person name="Sun F."/>
            <person name="Li C."/>
            <person name="Wang X."/>
            <person name="Chen A."/>
            <person name="Jin Y."/>
            <person name="Yuan Z."/>
            <person name="Yang Y."/>
            <person name="Tan S."/>
            <person name="Peatman E."/>
            <person name="Lu J."/>
            <person name="Qin Z."/>
            <person name="Dunham R."/>
            <person name="Li Z."/>
            <person name="Sonstegard T."/>
            <person name="Feng J."/>
            <person name="Danzmann R.G."/>
            <person name="Schroeder S."/>
            <person name="Scheffler B."/>
            <person name="Duke M.V."/>
            <person name="Ballard L."/>
            <person name="Kucuktas H."/>
            <person name="Kaltenboeck L."/>
            <person name="Liu H."/>
            <person name="Armbruster J."/>
            <person name="Xie Y."/>
            <person name="Kirby M.L."/>
            <person name="Tian Y."/>
            <person name="Flanagan M.E."/>
            <person name="Mu W."/>
            <person name="Waldbieser G.C."/>
        </authorList>
    </citation>
    <scope>NUCLEOTIDE SEQUENCE [LARGE SCALE GENOMIC DNA]</scope>
    <source>
        <strain evidence="20">SDA103</strain>
    </source>
</reference>
<dbReference type="GeneID" id="108255551"/>
<dbReference type="InterPro" id="IPR000742">
    <property type="entry name" value="EGF"/>
</dbReference>
<evidence type="ECO:0000256" key="8">
    <source>
        <dbReference type="ARBA" id="ARBA00022989"/>
    </source>
</evidence>
<evidence type="ECO:0000256" key="17">
    <source>
        <dbReference type="SAM" id="Phobius"/>
    </source>
</evidence>
<feature type="disulfide bond" evidence="14">
    <location>
        <begin position="173"/>
        <end position="188"/>
    </location>
</feature>
<dbReference type="PROSITE" id="PS01209">
    <property type="entry name" value="LDLRA_1"/>
    <property type="match status" value="3"/>
</dbReference>
<evidence type="ECO:0000256" key="18">
    <source>
        <dbReference type="SAM" id="SignalP"/>
    </source>
</evidence>
<keyword evidence="21" id="KW-0449">Lipoprotein</keyword>
<keyword evidence="6 18" id="KW-0732">Signal</keyword>
<dbReference type="Proteomes" id="UP000221080">
    <property type="component" value="Chromosome 22"/>
</dbReference>
<dbReference type="PANTHER" id="PTHR22722:SF12">
    <property type="entry name" value="EGF-LIKE DOMAIN-CONTAINING PROTEIN"/>
    <property type="match status" value="1"/>
</dbReference>
<dbReference type="AlphaFoldDB" id="A0A9F7TF17"/>
<dbReference type="SUPFAM" id="SSF57196">
    <property type="entry name" value="EGF/Laminin"/>
    <property type="match status" value="2"/>
</dbReference>
<keyword evidence="11 21" id="KW-0675">Receptor</keyword>
<organism evidence="20 21">
    <name type="scientific">Ictalurus punctatus</name>
    <name type="common">Channel catfish</name>
    <name type="synonym">Silurus punctatus</name>
    <dbReference type="NCBI Taxonomy" id="7998"/>
    <lineage>
        <taxon>Eukaryota</taxon>
        <taxon>Metazoa</taxon>
        <taxon>Chordata</taxon>
        <taxon>Craniata</taxon>
        <taxon>Vertebrata</taxon>
        <taxon>Euteleostomi</taxon>
        <taxon>Actinopterygii</taxon>
        <taxon>Neopterygii</taxon>
        <taxon>Teleostei</taxon>
        <taxon>Ostariophysi</taxon>
        <taxon>Siluriformes</taxon>
        <taxon>Ictaluridae</taxon>
        <taxon>Ictalurus</taxon>
    </lineage>
</organism>
<dbReference type="OrthoDB" id="8831087at2759"/>
<evidence type="ECO:0000256" key="14">
    <source>
        <dbReference type="PROSITE-ProRule" id="PRU00124"/>
    </source>
</evidence>
<dbReference type="Pfam" id="PF00057">
    <property type="entry name" value="Ldl_recept_a"/>
    <property type="match status" value="8"/>
</dbReference>
<dbReference type="Gene3D" id="4.10.400.10">
    <property type="entry name" value="Low-density Lipoprotein Receptor"/>
    <property type="match status" value="8"/>
</dbReference>
<dbReference type="InterPro" id="IPR023415">
    <property type="entry name" value="LDLR_class-A_CS"/>
</dbReference>
<evidence type="ECO:0000256" key="7">
    <source>
        <dbReference type="ARBA" id="ARBA00022737"/>
    </source>
</evidence>
<feature type="compositionally biased region" description="Polar residues" evidence="16">
    <location>
        <begin position="1217"/>
        <end position="1230"/>
    </location>
</feature>
<evidence type="ECO:0000256" key="2">
    <source>
        <dbReference type="ARBA" id="ARBA00004308"/>
    </source>
</evidence>
<keyword evidence="20" id="KW-1185">Reference proteome</keyword>
<feature type="chain" id="PRO_5039894302" evidence="18">
    <location>
        <begin position="23"/>
        <end position="1246"/>
    </location>
</feature>
<name>A0A9F7TF17_ICTPU</name>
<dbReference type="SMART" id="SM00192">
    <property type="entry name" value="LDLa"/>
    <property type="match status" value="8"/>
</dbReference>
<evidence type="ECO:0000256" key="13">
    <source>
        <dbReference type="PROSITE-ProRule" id="PRU00076"/>
    </source>
</evidence>
<dbReference type="SMART" id="SM00181">
    <property type="entry name" value="EGF"/>
    <property type="match status" value="6"/>
</dbReference>
<feature type="disulfide bond" evidence="14">
    <location>
        <begin position="154"/>
        <end position="166"/>
    </location>
</feature>
<dbReference type="InterPro" id="IPR036055">
    <property type="entry name" value="LDL_receptor-like_sf"/>
</dbReference>
<dbReference type="FunFam" id="4.10.400.10:FF:000045">
    <property type="entry name" value="Low-density lipoprotein receptor-related protein 2"/>
    <property type="match status" value="1"/>
</dbReference>
<feature type="signal peptide" evidence="18">
    <location>
        <begin position="1"/>
        <end position="22"/>
    </location>
</feature>
<reference evidence="21" key="2">
    <citation type="submission" date="2025-08" db="UniProtKB">
        <authorList>
            <consortium name="RefSeq"/>
        </authorList>
    </citation>
    <scope>IDENTIFICATION</scope>
    <source>
        <tissue evidence="21">Blood</tissue>
    </source>
</reference>
<evidence type="ECO:0000256" key="4">
    <source>
        <dbReference type="ARBA" id="ARBA00022583"/>
    </source>
</evidence>
<comment type="subcellular location">
    <subcellularLocation>
        <location evidence="2">Endomembrane system</location>
    </subcellularLocation>
    <subcellularLocation>
        <location evidence="1">Membrane</location>
        <topology evidence="1">Single-pass membrane protein</topology>
    </subcellularLocation>
</comment>
<keyword evidence="10 13" id="KW-1015">Disulfide bond</keyword>
<feature type="region of interest" description="Disordered" evidence="16">
    <location>
        <begin position="1050"/>
        <end position="1118"/>
    </location>
</feature>
<feature type="domain" description="EGF-like" evidence="19">
    <location>
        <begin position="1125"/>
        <end position="1160"/>
    </location>
</feature>
<dbReference type="InterPro" id="IPR011042">
    <property type="entry name" value="6-blade_b-propeller_TolB-like"/>
</dbReference>
<dbReference type="PROSITE" id="PS01186">
    <property type="entry name" value="EGF_2"/>
    <property type="match status" value="1"/>
</dbReference>
<dbReference type="PROSITE" id="PS01187">
    <property type="entry name" value="EGF_CA"/>
    <property type="match status" value="1"/>
</dbReference>
<evidence type="ECO:0000256" key="6">
    <source>
        <dbReference type="ARBA" id="ARBA00022729"/>
    </source>
</evidence>
<dbReference type="SUPFAM" id="SSF63825">
    <property type="entry name" value="YWTD domain"/>
    <property type="match status" value="2"/>
</dbReference>
<keyword evidence="4" id="KW-0254">Endocytosis</keyword>
<feature type="disulfide bond" evidence="13">
    <location>
        <begin position="1150"/>
        <end position="1159"/>
    </location>
</feature>
<keyword evidence="5 17" id="KW-0812">Transmembrane</keyword>
<dbReference type="PANTHER" id="PTHR22722">
    <property type="entry name" value="LOW-DENSITY LIPOPROTEIN RECEPTOR-RELATED PROTEIN 2-RELATED"/>
    <property type="match status" value="1"/>
</dbReference>
<dbReference type="CTD" id="562438"/>
<dbReference type="FunFam" id="4.10.400.10:FF:000034">
    <property type="entry name" value="Low-density lipoprotein receptor-related protein 2"/>
    <property type="match status" value="1"/>
</dbReference>
<evidence type="ECO:0000259" key="19">
    <source>
        <dbReference type="PROSITE" id="PS50026"/>
    </source>
</evidence>
<feature type="repeat" description="LDL-receptor class B" evidence="15">
    <location>
        <begin position="478"/>
        <end position="522"/>
    </location>
</feature>
<dbReference type="PROSITE" id="PS51120">
    <property type="entry name" value="LDLRB"/>
    <property type="match status" value="2"/>
</dbReference>
<dbReference type="PROSITE" id="PS00022">
    <property type="entry name" value="EGF_1"/>
    <property type="match status" value="1"/>
</dbReference>
<dbReference type="GO" id="GO:0043235">
    <property type="term" value="C:receptor complex"/>
    <property type="evidence" value="ECO:0007669"/>
    <property type="project" value="TreeGrafter"/>
</dbReference>
<dbReference type="InterPro" id="IPR051221">
    <property type="entry name" value="LDLR-related"/>
</dbReference>
<protein>
    <submittedName>
        <fullName evidence="21">Prolow-density lipoprotein receptor-related protein 1 isoform X1</fullName>
    </submittedName>
</protein>
<evidence type="ECO:0000256" key="16">
    <source>
        <dbReference type="SAM" id="MobiDB-lite"/>
    </source>
</evidence>
<dbReference type="RefSeq" id="XP_053530461.1">
    <property type="nucleotide sequence ID" value="XM_053674486.1"/>
</dbReference>
<sequence>MRAVRVLRVLWTLSIAAWTLSALLPGVRVSTQEPLRCRVGFIPCKDGSECVLHSHVCDGEKDCPDGSDEEACSSVCTVGQFQCAHGKMCIEKKQLCDGVAQCQDRSDEVDCFNPEEGCFHRCDKKRCLSESFICDGEADCEDGSDEADCGDGRCSSGEFQCSNGQCVSINMRCDSYPDCQDHSDEDGCVSQAECAADQLHCLDNQQCVLQEWICDGENDCKDMSDEQNCTESSVECGAFQWPCASQTLCVPQSWRCDGTKDCRDESDEAGCEPVSCPPDQFQCDSLECLDPSLLCNGDSDCADKSDEGGACMSDACSDQSQCAQDCYSTPKGTRCWCRKGYEPVDGGVKCVDVDECVKTPDVCDHSCMNSGGSYECSCNRGYILEPDGHSCKITDEGYLLASIESDIFLVNLRSTTLKVLSSEKQPILSLDYDWKEQKVYWINMDAEAVMWTTLDQNSRGTLIQGVRTECVAVDWVGRNLYWTDRAERQINAVCLDGYRAEPVVIVDDDVDELRSLALLPQKGVMFWSETGDEAQIERAGMDGSNRRVLVRRSLHWPVGLAVDLLQSRLYWADEKLPCIGSATLDGDDVKILQLETQSPFSLSVLGNLVYWSDKHRGTIQKAQKMTGKQQVVLLKRLGQPLSLKVLHALLQPSVENPCELKPCSHLCVLASGLNAVCKCPLQLLLNDDGLTCSKLDDPFLLLMSPTSILRVSVQSRTSGIGLHDWPEHQRFDLPEVKVATAFDLVPREQVLYIWDATTGAMGLFKLKEAGVTWHGTLFKLRKGSIAALAVDYSTLNVFWSSTDQPGVYVTSANGIHTALIIDKGRVQAIALHPPTGRLCFSNAELQGTGTRLECTYMDGGNHTVVWDGAINPVSLSLSNDGTMLYWADTSLGLLTSVRIDGSEHKVLTSEEPVVAFTLANSILVWLTKTDSIKCWFSEDHQTAKMWFKVKTDVLDIKAFHKPSQNGTNLCSSGNGGCSQLCLAFPGGRTCRCGRGFLPTDEMGCSIDPRCPSGTKPCLRGEECVPLEKFCNGDPDCADDSDEICEEMSVQDQAKSAEGVAPKVRPSSKAPLPPRPRASAGPGLVKKISTSIGLSPKSFHPSVPEVVDSPTSLRPDPSDVKVESVDSETCGARQCNGNGECVLDGQMTCKCALGYGGEHCEHEVGGIMQGPVIYATLGLAVGVIVLGLIVGIIQKKKAANRRQARPIVRETSLRDLSNRPQATPTQQNSKLTDPENPEPQVVMSSGD</sequence>
<evidence type="ECO:0000256" key="15">
    <source>
        <dbReference type="PROSITE-ProRule" id="PRU00461"/>
    </source>
</evidence>
<feature type="disulfide bond" evidence="14">
    <location>
        <begin position="57"/>
        <end position="72"/>
    </location>
</feature>
<evidence type="ECO:0000256" key="12">
    <source>
        <dbReference type="ARBA" id="ARBA00023180"/>
    </source>
</evidence>
<evidence type="ECO:0000256" key="11">
    <source>
        <dbReference type="ARBA" id="ARBA00023170"/>
    </source>
</evidence>